<reference evidence="1" key="1">
    <citation type="submission" date="2023-07" db="EMBL/GenBank/DDBJ databases">
        <title>Two novel species in the genus Flavivirga.</title>
        <authorList>
            <person name="Kwon K."/>
        </authorList>
    </citation>
    <scope>NUCLEOTIDE SEQUENCE</scope>
    <source>
        <strain evidence="1">KACC 14158</strain>
    </source>
</reference>
<gene>
    <name evidence="1" type="ORF">Q4Q40_01285</name>
</gene>
<keyword evidence="1" id="KW-0489">Methyltransferase</keyword>
<sequence>MNQKLKTSLAFAKNLLVTGAISETSRQVEIDICKHISKEDNKVIVEFGMGHGNITQEILNTIAPTSKLYAFEVKESFCDHVKKNIFDDRLIIVNDGAQNLKKHVKENVNAVISSIPFSFFSKEKGLTIIQDAYSLLENNAYYSQVLYTKFNFKKFQQVFEACEMTSNKNFITEYVYHCRKVRN</sequence>
<evidence type="ECO:0000313" key="2">
    <source>
        <dbReference type="Proteomes" id="UP001176806"/>
    </source>
</evidence>
<organism evidence="1 2">
    <name type="scientific">Flavivirga jejuensis</name>
    <dbReference type="NCBI Taxonomy" id="870487"/>
    <lineage>
        <taxon>Bacteria</taxon>
        <taxon>Pseudomonadati</taxon>
        <taxon>Bacteroidota</taxon>
        <taxon>Flavobacteriia</taxon>
        <taxon>Flavobacteriales</taxon>
        <taxon>Flavobacteriaceae</taxon>
        <taxon>Flavivirga</taxon>
    </lineage>
</organism>
<dbReference type="GO" id="GO:0008168">
    <property type="term" value="F:methyltransferase activity"/>
    <property type="evidence" value="ECO:0007669"/>
    <property type="project" value="UniProtKB-KW"/>
</dbReference>
<keyword evidence="1" id="KW-0808">Transferase</keyword>
<proteinExistence type="predicted"/>
<accession>A0ABT8WI61</accession>
<protein>
    <submittedName>
        <fullName evidence="1">Methyltransferase</fullName>
    </submittedName>
</protein>
<dbReference type="SUPFAM" id="SSF53335">
    <property type="entry name" value="S-adenosyl-L-methionine-dependent methyltransferases"/>
    <property type="match status" value="1"/>
</dbReference>
<dbReference type="InterPro" id="IPR029063">
    <property type="entry name" value="SAM-dependent_MTases_sf"/>
</dbReference>
<dbReference type="Gene3D" id="3.40.50.150">
    <property type="entry name" value="Vaccinia Virus protein VP39"/>
    <property type="match status" value="1"/>
</dbReference>
<dbReference type="Proteomes" id="UP001176806">
    <property type="component" value="Unassembled WGS sequence"/>
</dbReference>
<keyword evidence="2" id="KW-1185">Reference proteome</keyword>
<comment type="caution">
    <text evidence="1">The sequence shown here is derived from an EMBL/GenBank/DDBJ whole genome shotgun (WGS) entry which is preliminary data.</text>
</comment>
<dbReference type="EMBL" id="JAUOEL010000001">
    <property type="protein sequence ID" value="MDO5972802.1"/>
    <property type="molecule type" value="Genomic_DNA"/>
</dbReference>
<name>A0ABT8WI61_9FLAO</name>
<evidence type="ECO:0000313" key="1">
    <source>
        <dbReference type="EMBL" id="MDO5972802.1"/>
    </source>
</evidence>
<dbReference type="RefSeq" id="WP_303299862.1">
    <property type="nucleotide sequence ID" value="NZ_BAABDA010000042.1"/>
</dbReference>
<dbReference type="GO" id="GO:0032259">
    <property type="term" value="P:methylation"/>
    <property type="evidence" value="ECO:0007669"/>
    <property type="project" value="UniProtKB-KW"/>
</dbReference>